<proteinExistence type="predicted"/>
<keyword evidence="1" id="KW-1133">Transmembrane helix</keyword>
<name>A0ABX0L7E7_9NEIS</name>
<keyword evidence="3" id="KW-1185">Reference proteome</keyword>
<feature type="transmembrane region" description="Helical" evidence="1">
    <location>
        <begin position="16"/>
        <end position="39"/>
    </location>
</feature>
<feature type="transmembrane region" description="Helical" evidence="1">
    <location>
        <begin position="160"/>
        <end position="177"/>
    </location>
</feature>
<evidence type="ECO:0000256" key="1">
    <source>
        <dbReference type="SAM" id="Phobius"/>
    </source>
</evidence>
<dbReference type="RefSeq" id="WP_166453334.1">
    <property type="nucleotide sequence ID" value="NZ_JAAOMA010000036.1"/>
</dbReference>
<keyword evidence="1" id="KW-0812">Transmembrane</keyword>
<dbReference type="Proteomes" id="UP001515641">
    <property type="component" value="Unassembled WGS sequence"/>
</dbReference>
<dbReference type="EMBL" id="JAAOMA010000036">
    <property type="protein sequence ID" value="NHR07549.1"/>
    <property type="molecule type" value="Genomic_DNA"/>
</dbReference>
<evidence type="ECO:0000313" key="3">
    <source>
        <dbReference type="Proteomes" id="UP001515641"/>
    </source>
</evidence>
<accession>A0ABX0L7E7</accession>
<organism evidence="2 3">
    <name type="scientific">Chromobacterium fluminis</name>
    <dbReference type="NCBI Taxonomy" id="3044269"/>
    <lineage>
        <taxon>Bacteria</taxon>
        <taxon>Pseudomonadati</taxon>
        <taxon>Pseudomonadota</taxon>
        <taxon>Betaproteobacteria</taxon>
        <taxon>Neisseriales</taxon>
        <taxon>Chromobacteriaceae</taxon>
        <taxon>Chromobacterium</taxon>
    </lineage>
</organism>
<evidence type="ECO:0008006" key="4">
    <source>
        <dbReference type="Google" id="ProtNLM"/>
    </source>
</evidence>
<reference evidence="2 3" key="1">
    <citation type="submission" date="2020-03" db="EMBL/GenBank/DDBJ databases">
        <title>Draft genome sequence of environmentally isolated cultures.</title>
        <authorList>
            <person name="Wilson H.S."/>
            <person name="De Leon M.E."/>
        </authorList>
    </citation>
    <scope>NUCLEOTIDE SEQUENCE [LARGE SCALE GENOMIC DNA]</scope>
    <source>
        <strain evidence="2 3">HSC-31F16</strain>
    </source>
</reference>
<comment type="caution">
    <text evidence="2">The sequence shown here is derived from an EMBL/GenBank/DDBJ whole genome shotgun (WGS) entry which is preliminary data.</text>
</comment>
<gene>
    <name evidence="2" type="ORF">HA052_20380</name>
</gene>
<sequence>MAVAKEGRRALCQRTLVSLYGGLLLFMLLKGVICLWMWASYQEPAEADLNFTTGKVTAYPLGRNPGLRVDLVFDLNCSLNGYARCSACSVRGKCDAVGRVIPEEAFGSKVEVWWYKSNKRATSGRIYALRLNDESVFGYQDAVRRYREERGELLSDGVKNLAGLIGIVLLHSGYLFWRRRTASQVA</sequence>
<protein>
    <recommendedName>
        <fullName evidence="4">DUF3592 domain-containing protein</fullName>
    </recommendedName>
</protein>
<keyword evidence="1" id="KW-0472">Membrane</keyword>
<evidence type="ECO:0000313" key="2">
    <source>
        <dbReference type="EMBL" id="NHR07549.1"/>
    </source>
</evidence>